<dbReference type="WBParaSite" id="Gr19_v10_g8127.t1">
    <property type="protein sequence ID" value="Gr19_v10_g8127.t1"/>
    <property type="gene ID" value="Gr19_v10_g8127"/>
</dbReference>
<name>A0A914IAK5_GLORO</name>
<sequence length="76" mass="9359">MGRLRRRLTHFQCRKCRRMRKFQAKTSQRNKTRVKGDEQLQELVEDAVDWAHHILIEMYDTMSHRSMTSYRRYDGN</sequence>
<protein>
    <submittedName>
        <fullName evidence="2">Uncharacterized protein</fullName>
    </submittedName>
</protein>
<evidence type="ECO:0000313" key="1">
    <source>
        <dbReference type="Proteomes" id="UP000887572"/>
    </source>
</evidence>
<organism evidence="1 2">
    <name type="scientific">Globodera rostochiensis</name>
    <name type="common">Golden nematode worm</name>
    <name type="synonym">Heterodera rostochiensis</name>
    <dbReference type="NCBI Taxonomy" id="31243"/>
    <lineage>
        <taxon>Eukaryota</taxon>
        <taxon>Metazoa</taxon>
        <taxon>Ecdysozoa</taxon>
        <taxon>Nematoda</taxon>
        <taxon>Chromadorea</taxon>
        <taxon>Rhabditida</taxon>
        <taxon>Tylenchina</taxon>
        <taxon>Tylenchomorpha</taxon>
        <taxon>Tylenchoidea</taxon>
        <taxon>Heteroderidae</taxon>
        <taxon>Heteroderinae</taxon>
        <taxon>Globodera</taxon>
    </lineage>
</organism>
<evidence type="ECO:0000313" key="2">
    <source>
        <dbReference type="WBParaSite" id="Gr19_v10_g8127.t1"/>
    </source>
</evidence>
<dbReference type="Proteomes" id="UP000887572">
    <property type="component" value="Unplaced"/>
</dbReference>
<reference evidence="2" key="1">
    <citation type="submission" date="2022-11" db="UniProtKB">
        <authorList>
            <consortium name="WormBaseParasite"/>
        </authorList>
    </citation>
    <scope>IDENTIFICATION</scope>
</reference>
<proteinExistence type="predicted"/>
<keyword evidence="1" id="KW-1185">Reference proteome</keyword>
<dbReference type="AlphaFoldDB" id="A0A914IAK5"/>
<accession>A0A914IAK5</accession>